<organism evidence="1 2">
    <name type="scientific">Sulfuriferula multivorans</name>
    <dbReference type="NCBI Taxonomy" id="1559896"/>
    <lineage>
        <taxon>Bacteria</taxon>
        <taxon>Pseudomonadati</taxon>
        <taxon>Pseudomonadota</taxon>
        <taxon>Betaproteobacteria</taxon>
        <taxon>Nitrosomonadales</taxon>
        <taxon>Sulfuricellaceae</taxon>
        <taxon>Sulfuriferula</taxon>
    </lineage>
</organism>
<protein>
    <submittedName>
        <fullName evidence="1">Uncharacterized protein</fullName>
    </submittedName>
</protein>
<dbReference type="AlphaFoldDB" id="A0A7C9P9N6"/>
<dbReference type="EMBL" id="JAAFGW010000288">
    <property type="protein sequence ID" value="NDP49498.1"/>
    <property type="molecule type" value="Genomic_DNA"/>
</dbReference>
<dbReference type="Proteomes" id="UP000483432">
    <property type="component" value="Unassembled WGS sequence"/>
</dbReference>
<proteinExistence type="predicted"/>
<sequence length="115" mass="12293">MQTPAQARHALRVAGITVPLIHPLFTASGGCLDPCASGFMVVHTGGGCMALRRDSDDFYMMITSEDGSDVPDIQELENSLIGVYRVLDGEEIACVTALAWKEVISLEADPSRIVA</sequence>
<accession>A0A7C9P9N6</accession>
<reference evidence="1 2" key="1">
    <citation type="submission" date="2019-09" db="EMBL/GenBank/DDBJ databases">
        <title>H2 Metabolism Revealed by Metagenomic Analysis in Subglacial Sediment of East Antarctica.</title>
        <authorList>
            <person name="Yang Z."/>
            <person name="Zhang Y."/>
            <person name="Lv Y."/>
            <person name="Yan W."/>
            <person name="Xiao X."/>
            <person name="Sun B."/>
            <person name="Ma H."/>
        </authorList>
    </citation>
    <scope>NUCLEOTIDE SEQUENCE [LARGE SCALE GENOMIC DNA]</scope>
    <source>
        <strain evidence="1">Bin2_2</strain>
    </source>
</reference>
<name>A0A7C9P9N6_9PROT</name>
<gene>
    <name evidence="1" type="ORF">GZ085_14140</name>
</gene>
<evidence type="ECO:0000313" key="2">
    <source>
        <dbReference type="Proteomes" id="UP000483432"/>
    </source>
</evidence>
<comment type="caution">
    <text evidence="1">The sequence shown here is derived from an EMBL/GenBank/DDBJ whole genome shotgun (WGS) entry which is preliminary data.</text>
</comment>
<evidence type="ECO:0000313" key="1">
    <source>
        <dbReference type="EMBL" id="NDP49498.1"/>
    </source>
</evidence>